<dbReference type="InterPro" id="IPR002110">
    <property type="entry name" value="Ankyrin_rpt"/>
</dbReference>
<comment type="catalytic activity">
    <reaction evidence="7">
        <text>L-glutamine + H2O = L-glutamate + NH4(+)</text>
        <dbReference type="Rhea" id="RHEA:15889"/>
        <dbReference type="ChEBI" id="CHEBI:15377"/>
        <dbReference type="ChEBI" id="CHEBI:28938"/>
        <dbReference type="ChEBI" id="CHEBI:29985"/>
        <dbReference type="ChEBI" id="CHEBI:58359"/>
        <dbReference type="EC" id="3.5.1.2"/>
    </reaction>
</comment>
<keyword evidence="6" id="KW-0040">ANK repeat</keyword>
<dbReference type="OrthoDB" id="9995210at2759"/>
<evidence type="ECO:0000313" key="9">
    <source>
        <dbReference type="EMBL" id="CAD7233339.1"/>
    </source>
</evidence>
<feature type="region of interest" description="Disordered" evidence="8">
    <location>
        <begin position="123"/>
        <end position="152"/>
    </location>
</feature>
<evidence type="ECO:0000256" key="8">
    <source>
        <dbReference type="SAM" id="MobiDB-lite"/>
    </source>
</evidence>
<dbReference type="PANTHER" id="PTHR12544">
    <property type="entry name" value="GLUTAMINASE"/>
    <property type="match status" value="1"/>
</dbReference>
<dbReference type="Pfam" id="PF12796">
    <property type="entry name" value="Ank_2"/>
    <property type="match status" value="1"/>
</dbReference>
<keyword evidence="4" id="KW-0677">Repeat</keyword>
<dbReference type="SMART" id="SM00248">
    <property type="entry name" value="ANK"/>
    <property type="match status" value="1"/>
</dbReference>
<evidence type="ECO:0000256" key="2">
    <source>
        <dbReference type="ARBA" id="ARBA00011881"/>
    </source>
</evidence>
<dbReference type="Pfam" id="PF17959">
    <property type="entry name" value="EF-hand_14"/>
    <property type="match status" value="1"/>
</dbReference>
<evidence type="ECO:0000256" key="7">
    <source>
        <dbReference type="ARBA" id="ARBA00049534"/>
    </source>
</evidence>
<feature type="region of interest" description="Disordered" evidence="8">
    <location>
        <begin position="320"/>
        <end position="367"/>
    </location>
</feature>
<dbReference type="InterPro" id="IPR036770">
    <property type="entry name" value="Ankyrin_rpt-contain_sf"/>
</dbReference>
<feature type="compositionally biased region" description="Acidic residues" evidence="8">
    <location>
        <begin position="355"/>
        <end position="367"/>
    </location>
</feature>
<proteinExistence type="inferred from homology"/>
<dbReference type="SUPFAM" id="SSF56601">
    <property type="entry name" value="beta-lactamase/transpeptidase-like"/>
    <property type="match status" value="1"/>
</dbReference>
<dbReference type="EC" id="3.5.1.2" evidence="3"/>
<dbReference type="InterPro" id="IPR041541">
    <property type="entry name" value="Glutaminase_EF-hand"/>
</dbReference>
<dbReference type="GO" id="GO:0004359">
    <property type="term" value="F:glutaminase activity"/>
    <property type="evidence" value="ECO:0007669"/>
    <property type="project" value="UniProtKB-EC"/>
</dbReference>
<evidence type="ECO:0000256" key="3">
    <source>
        <dbReference type="ARBA" id="ARBA00012918"/>
    </source>
</evidence>
<dbReference type="EMBL" id="OB666081">
    <property type="protein sequence ID" value="CAD7233339.1"/>
    <property type="molecule type" value="Genomic_DNA"/>
</dbReference>
<feature type="compositionally biased region" description="Polar residues" evidence="8">
    <location>
        <begin position="331"/>
        <end position="351"/>
    </location>
</feature>
<name>A0A7R8WQF8_9CRUS</name>
<accession>A0A7R8WQF8</accession>
<dbReference type="Pfam" id="PF04960">
    <property type="entry name" value="Glutaminase"/>
    <property type="match status" value="1"/>
</dbReference>
<protein>
    <recommendedName>
        <fullName evidence="3">glutaminase</fullName>
        <ecNumber evidence="3">3.5.1.2</ecNumber>
    </recommendedName>
</protein>
<keyword evidence="5" id="KW-0378">Hydrolase</keyword>
<comment type="similarity">
    <text evidence="1">Belongs to the glutaminase family.</text>
</comment>
<dbReference type="PROSITE" id="PS50088">
    <property type="entry name" value="ANK_REPEAT"/>
    <property type="match status" value="1"/>
</dbReference>
<feature type="compositionally biased region" description="Basic and acidic residues" evidence="8">
    <location>
        <begin position="129"/>
        <end position="149"/>
    </location>
</feature>
<dbReference type="PANTHER" id="PTHR12544:SF29">
    <property type="entry name" value="GLUTAMINASE"/>
    <property type="match status" value="1"/>
</dbReference>
<evidence type="ECO:0000256" key="5">
    <source>
        <dbReference type="ARBA" id="ARBA00022801"/>
    </source>
</evidence>
<dbReference type="FunFam" id="1.25.40.20:FF:000069">
    <property type="entry name" value="Glutaminase, isoform E"/>
    <property type="match status" value="1"/>
</dbReference>
<gene>
    <name evidence="9" type="ORF">CTOB1V02_LOCUS11161</name>
</gene>
<dbReference type="Gene3D" id="1.25.40.20">
    <property type="entry name" value="Ankyrin repeat-containing domain"/>
    <property type="match status" value="1"/>
</dbReference>
<dbReference type="InterPro" id="IPR012338">
    <property type="entry name" value="Beta-lactam/transpept-like"/>
</dbReference>
<reference evidence="9" key="1">
    <citation type="submission" date="2020-11" db="EMBL/GenBank/DDBJ databases">
        <authorList>
            <person name="Tran Van P."/>
        </authorList>
    </citation>
    <scope>NUCLEOTIDE SEQUENCE</scope>
</reference>
<dbReference type="AlphaFoldDB" id="A0A7R8WQF8"/>
<comment type="subunit">
    <text evidence="2">Homotetramer.</text>
</comment>
<evidence type="ECO:0000256" key="4">
    <source>
        <dbReference type="ARBA" id="ARBA00022737"/>
    </source>
</evidence>
<dbReference type="Gene3D" id="3.40.710.10">
    <property type="entry name" value="DD-peptidase/beta-lactamase superfamily"/>
    <property type="match status" value="1"/>
</dbReference>
<dbReference type="InterPro" id="IPR015868">
    <property type="entry name" value="Glutaminase"/>
</dbReference>
<dbReference type="SUPFAM" id="SSF48403">
    <property type="entry name" value="Ankyrin repeat"/>
    <property type="match status" value="1"/>
</dbReference>
<feature type="compositionally biased region" description="Basic and acidic residues" evidence="8">
    <location>
        <begin position="320"/>
        <end position="330"/>
    </location>
</feature>
<feature type="non-terminal residue" evidence="9">
    <location>
        <position position="1"/>
    </location>
</feature>
<sequence length="367" mass="41254">DFSTQAVWTPGFSTRTIEPKEHSTRGLLDPRRLGPTACVLYCLCSYPGIPGLFGAVRETGLRASDPRLRETMENLRRMSRECGLDSSLKEAMDVDREQFRSSPGGVEVELWWRSRTDWVSSGEEAQTDIAEKQPISRERQTPRNEERASKVGLPAKSGVSGALLVVVPTVMGLCLWSPPLDSCGNSVRGLQFCKELVKVYNFHRYDNILHSDYKKDPRRRRFDSKGIDIVNLIFASAAGDVSSLRRFYLQGTNMSSSDYDSRTPLHLAACEGHLECVEFLINVCGVTPDPKDRWNSTPLDDARRMGHGKVVALLEEVIKAKDADSEDKQGPENQNESTPSSYQNVQSQQSRQETEDSWFENSEDLKK</sequence>
<dbReference type="Gene3D" id="1.10.238.210">
    <property type="match status" value="1"/>
</dbReference>
<dbReference type="GO" id="GO:0006543">
    <property type="term" value="P:L-glutamine catabolic process"/>
    <property type="evidence" value="ECO:0007669"/>
    <property type="project" value="TreeGrafter"/>
</dbReference>
<evidence type="ECO:0000256" key="6">
    <source>
        <dbReference type="ARBA" id="ARBA00023043"/>
    </source>
</evidence>
<dbReference type="PROSITE" id="PS50297">
    <property type="entry name" value="ANK_REP_REGION"/>
    <property type="match status" value="1"/>
</dbReference>
<evidence type="ECO:0000256" key="1">
    <source>
        <dbReference type="ARBA" id="ARBA00011076"/>
    </source>
</evidence>
<organism evidence="9">
    <name type="scientific">Cyprideis torosa</name>
    <dbReference type="NCBI Taxonomy" id="163714"/>
    <lineage>
        <taxon>Eukaryota</taxon>
        <taxon>Metazoa</taxon>
        <taxon>Ecdysozoa</taxon>
        <taxon>Arthropoda</taxon>
        <taxon>Crustacea</taxon>
        <taxon>Oligostraca</taxon>
        <taxon>Ostracoda</taxon>
        <taxon>Podocopa</taxon>
        <taxon>Podocopida</taxon>
        <taxon>Cytherocopina</taxon>
        <taxon>Cytheroidea</taxon>
        <taxon>Cytherideidae</taxon>
        <taxon>Cyprideis</taxon>
    </lineage>
</organism>
<dbReference type="GO" id="GO:0006537">
    <property type="term" value="P:glutamate biosynthetic process"/>
    <property type="evidence" value="ECO:0007669"/>
    <property type="project" value="TreeGrafter"/>
</dbReference>